<accession>A0A6L8TFX2</accession>
<evidence type="ECO:0000313" key="3">
    <source>
        <dbReference type="EMBL" id="MZL62477.1"/>
    </source>
</evidence>
<sequence>MKKEADKTTYTAELMSAIKPRKMGFYEKYIKRGMDVICASAAILCFSPIYAGVALLVKIKLGSPVIFTQDRPGLVDKDGRETIFKMYKFRTMTDERDEEGNLLPDEVRLTKFGAWLRKTSLDELPEAFNILNGTMSVIGPRPQLVRDMVFMTDEQRMRHTAKPGLSGLAQVNGRNAITWEDKLEWDQKYIKKVGLIEDINIILETVKKAFIKQEGISQDDMATAEDFGDYLLRTGKISLEEYLEKQEMAKEILIKSGK</sequence>
<dbReference type="Pfam" id="PF02397">
    <property type="entry name" value="Bac_transf"/>
    <property type="match status" value="1"/>
</dbReference>
<dbReference type="AlphaFoldDB" id="A0A6L8TFX2"/>
<reference evidence="3 4" key="1">
    <citation type="journal article" date="2019" name="Nat. Med.">
        <title>A library of human gut bacterial isolates paired with longitudinal multiomics data enables mechanistic microbiome research.</title>
        <authorList>
            <person name="Poyet M."/>
            <person name="Groussin M."/>
            <person name="Gibbons S.M."/>
            <person name="Avila-Pacheco J."/>
            <person name="Jiang X."/>
            <person name="Kearney S.M."/>
            <person name="Perrotta A.R."/>
            <person name="Berdy B."/>
            <person name="Zhao S."/>
            <person name="Lieberman T.D."/>
            <person name="Swanson P.K."/>
            <person name="Smith M."/>
            <person name="Roesemann S."/>
            <person name="Alexander J.E."/>
            <person name="Rich S.A."/>
            <person name="Livny J."/>
            <person name="Vlamakis H."/>
            <person name="Clish C."/>
            <person name="Bullock K."/>
            <person name="Deik A."/>
            <person name="Scott J."/>
            <person name="Pierce K.A."/>
            <person name="Xavier R.J."/>
            <person name="Alm E.J."/>
        </authorList>
    </citation>
    <scope>NUCLEOTIDE SEQUENCE [LARGE SCALE GENOMIC DNA]</scope>
    <source>
        <strain evidence="3 4">BIOML-A4</strain>
    </source>
</reference>
<evidence type="ECO:0000259" key="2">
    <source>
        <dbReference type="Pfam" id="PF02397"/>
    </source>
</evidence>
<organism evidence="3 4">
    <name type="scientific">Blautia massiliensis</name>
    <name type="common">ex Durand et al. 2017</name>
    <dbReference type="NCBI Taxonomy" id="1737424"/>
    <lineage>
        <taxon>Bacteria</taxon>
        <taxon>Bacillati</taxon>
        <taxon>Bacillota</taxon>
        <taxon>Clostridia</taxon>
        <taxon>Lachnospirales</taxon>
        <taxon>Lachnospiraceae</taxon>
        <taxon>Blautia</taxon>
    </lineage>
</organism>
<comment type="similarity">
    <text evidence="1">Belongs to the bacterial sugar transferase family.</text>
</comment>
<dbReference type="EMBL" id="WWVT01000014">
    <property type="protein sequence ID" value="MZL62477.1"/>
    <property type="molecule type" value="Genomic_DNA"/>
</dbReference>
<dbReference type="GO" id="GO:0016780">
    <property type="term" value="F:phosphotransferase activity, for other substituted phosphate groups"/>
    <property type="evidence" value="ECO:0007669"/>
    <property type="project" value="TreeGrafter"/>
</dbReference>
<keyword evidence="3" id="KW-0808">Transferase</keyword>
<comment type="caution">
    <text evidence="3">The sequence shown here is derived from an EMBL/GenBank/DDBJ whole genome shotgun (WGS) entry which is preliminary data.</text>
</comment>
<feature type="domain" description="Bacterial sugar transferase" evidence="2">
    <location>
        <begin position="31"/>
        <end position="210"/>
    </location>
</feature>
<dbReference type="PANTHER" id="PTHR30576">
    <property type="entry name" value="COLANIC BIOSYNTHESIS UDP-GLUCOSE LIPID CARRIER TRANSFERASE"/>
    <property type="match status" value="1"/>
</dbReference>
<dbReference type="InterPro" id="IPR003362">
    <property type="entry name" value="Bact_transf"/>
</dbReference>
<proteinExistence type="inferred from homology"/>
<gene>
    <name evidence="3" type="ORF">GT694_10580</name>
</gene>
<name>A0A6L8TFX2_9FIRM</name>
<evidence type="ECO:0000256" key="1">
    <source>
        <dbReference type="ARBA" id="ARBA00006464"/>
    </source>
</evidence>
<dbReference type="Proteomes" id="UP000473323">
    <property type="component" value="Unassembled WGS sequence"/>
</dbReference>
<protein>
    <submittedName>
        <fullName evidence="3">Sugar transferase</fullName>
    </submittedName>
</protein>
<evidence type="ECO:0000313" key="4">
    <source>
        <dbReference type="Proteomes" id="UP000473323"/>
    </source>
</evidence>
<dbReference type="PANTHER" id="PTHR30576:SF8">
    <property type="entry name" value="UNDECAPRENYL-PHOSPHATE GALACTOSE PHOSPHOTRANSFERASE"/>
    <property type="match status" value="1"/>
</dbReference>